<organism evidence="5 6">
    <name type="scientific">Herbaspirillum aquaticum</name>
    <dbReference type="NCBI Taxonomy" id="568783"/>
    <lineage>
        <taxon>Bacteria</taxon>
        <taxon>Pseudomonadati</taxon>
        <taxon>Pseudomonadota</taxon>
        <taxon>Betaproteobacteria</taxon>
        <taxon>Burkholderiales</taxon>
        <taxon>Oxalobacteraceae</taxon>
        <taxon>Herbaspirillum</taxon>
    </lineage>
</organism>
<comment type="caution">
    <text evidence="5">The sequence shown here is derived from an EMBL/GenBank/DDBJ whole genome shotgun (WGS) entry which is preliminary data.</text>
</comment>
<dbReference type="RefSeq" id="WP_088756166.1">
    <property type="nucleotide sequence ID" value="NZ_NJGV01000018.1"/>
</dbReference>
<evidence type="ECO:0000256" key="2">
    <source>
        <dbReference type="ARBA" id="ARBA00022676"/>
    </source>
</evidence>
<evidence type="ECO:0000313" key="6">
    <source>
        <dbReference type="Proteomes" id="UP000214747"/>
    </source>
</evidence>
<dbReference type="PANTHER" id="PTHR43685:SF5">
    <property type="entry name" value="GLYCOSYLTRANSFERASE EPSE-RELATED"/>
    <property type="match status" value="1"/>
</dbReference>
<dbReference type="EMBL" id="NJGV01000018">
    <property type="protein sequence ID" value="OWY33352.1"/>
    <property type="molecule type" value="Genomic_DNA"/>
</dbReference>
<dbReference type="Pfam" id="PF00535">
    <property type="entry name" value="Glycos_transf_2"/>
    <property type="match status" value="1"/>
</dbReference>
<comment type="similarity">
    <text evidence="1">Belongs to the glycosyltransferase 2 family.</text>
</comment>
<keyword evidence="6" id="KW-1185">Reference proteome</keyword>
<dbReference type="Proteomes" id="UP000214747">
    <property type="component" value="Unassembled WGS sequence"/>
</dbReference>
<dbReference type="InterPro" id="IPR001173">
    <property type="entry name" value="Glyco_trans_2-like"/>
</dbReference>
<sequence length="359" mass="40455">MNQREQLPAISVVVPTYNAGRYVEEAVASVLAQDFGDFELLLIDDGSTDNTADVVSRFATDPRVRLLRNERNMGLIATLHRAYAECRAPLIARMDSDDICAPDRFGKQVAFLREHPDVAIVGGAIRFFGNVAPNVFTFPLAHADIHPAMLFYCPLAHPALMFRRELLDQGIIRYDDAFRHAEDYHLWSRLLLQVNAANLPEVVLDYRLHAQQVSSDSSDKQYAASLRVRRQMLQECGVEPTDDEIALHESVILERPLARTDYLPALAAWFVRLEAAARQSGYWDEQALHRLLKGKFIDTARRVGADLSALAKVTPTASFVSTEDVTTVSHEASRASLAARVKRRLKSMVWQWRARRSKS</sequence>
<reference evidence="5 6" key="1">
    <citation type="journal article" date="2010" name="Int. J. Syst. Evol. Microbiol.">
        <title>Reclassification of Herbaspirillum putei as a later heterotypic synonym of Herbaspirillum huttiense, with the description of H. huttiense subsp. huttiense subsp. nov. and H. huttiense subsp. putei subsp. nov., comb. nov., and description of Herbaspirillum aquaticum sp. nov.</title>
        <authorList>
            <person name="Dobritsa A.P."/>
            <person name="Reddy M.C."/>
            <person name="Samadpour M."/>
        </authorList>
    </citation>
    <scope>NUCLEOTIDE SEQUENCE [LARGE SCALE GENOMIC DNA]</scope>
    <source>
        <strain evidence="5 6">IEH 4430</strain>
    </source>
</reference>
<accession>A0A225SQR8</accession>
<evidence type="ECO:0000313" key="5">
    <source>
        <dbReference type="EMBL" id="OWY33352.1"/>
    </source>
</evidence>
<keyword evidence="3" id="KW-0808">Transferase</keyword>
<proteinExistence type="inferred from homology"/>
<dbReference type="InterPro" id="IPR029044">
    <property type="entry name" value="Nucleotide-diphossugar_trans"/>
</dbReference>
<keyword evidence="2" id="KW-0328">Glycosyltransferase</keyword>
<dbReference type="InterPro" id="IPR050834">
    <property type="entry name" value="Glycosyltransf_2"/>
</dbReference>
<dbReference type="PANTHER" id="PTHR43685">
    <property type="entry name" value="GLYCOSYLTRANSFERASE"/>
    <property type="match status" value="1"/>
</dbReference>
<dbReference type="Gene3D" id="3.90.550.10">
    <property type="entry name" value="Spore Coat Polysaccharide Biosynthesis Protein SpsA, Chain A"/>
    <property type="match status" value="1"/>
</dbReference>
<evidence type="ECO:0000259" key="4">
    <source>
        <dbReference type="Pfam" id="PF00535"/>
    </source>
</evidence>
<dbReference type="SUPFAM" id="SSF53448">
    <property type="entry name" value="Nucleotide-diphospho-sugar transferases"/>
    <property type="match status" value="1"/>
</dbReference>
<dbReference type="GO" id="GO:0016757">
    <property type="term" value="F:glycosyltransferase activity"/>
    <property type="evidence" value="ECO:0007669"/>
    <property type="project" value="UniProtKB-KW"/>
</dbReference>
<name>A0A225SQR8_9BURK</name>
<evidence type="ECO:0000256" key="3">
    <source>
        <dbReference type="ARBA" id="ARBA00022679"/>
    </source>
</evidence>
<evidence type="ECO:0000256" key="1">
    <source>
        <dbReference type="ARBA" id="ARBA00006739"/>
    </source>
</evidence>
<dbReference type="AlphaFoldDB" id="A0A225SQR8"/>
<feature type="domain" description="Glycosyltransferase 2-like" evidence="4">
    <location>
        <begin position="11"/>
        <end position="134"/>
    </location>
</feature>
<gene>
    <name evidence="5" type="ORF">CEJ45_16625</name>
</gene>
<protein>
    <recommendedName>
        <fullName evidence="4">Glycosyltransferase 2-like domain-containing protein</fullName>
    </recommendedName>
</protein>